<accession>A0AA40RU05</accession>
<sequence>MFGIFKKKQTRANRIDERSHEILARAAAMVEMQLVLCKSQPEFEQKFLGDFVRGYLVGFFDAAIQHANVPAHSDQEFFQLIAVGHTYLFSGDTNKAENFALGSMGRQGSASFDAAQVQGGEEYFAFLQGNIRSPNGLERYFFSDATSA</sequence>
<name>A0AA40RU05_STUST</name>
<evidence type="ECO:0000313" key="1">
    <source>
        <dbReference type="EMBL" id="MBA1305834.1"/>
    </source>
</evidence>
<evidence type="ECO:0000313" key="2">
    <source>
        <dbReference type="Proteomes" id="UP001138621"/>
    </source>
</evidence>
<dbReference type="Proteomes" id="UP001138621">
    <property type="component" value="Unassembled WGS sequence"/>
</dbReference>
<protein>
    <submittedName>
        <fullName evidence="1">Uncharacterized protein</fullName>
    </submittedName>
</protein>
<dbReference type="EMBL" id="JAAMRD010000013">
    <property type="protein sequence ID" value="MBA1305834.1"/>
    <property type="molecule type" value="Genomic_DNA"/>
</dbReference>
<organism evidence="1 2">
    <name type="scientific">Stutzerimonas stutzeri</name>
    <name type="common">Pseudomonas stutzeri</name>
    <dbReference type="NCBI Taxonomy" id="316"/>
    <lineage>
        <taxon>Bacteria</taxon>
        <taxon>Pseudomonadati</taxon>
        <taxon>Pseudomonadota</taxon>
        <taxon>Gammaproteobacteria</taxon>
        <taxon>Pseudomonadales</taxon>
        <taxon>Pseudomonadaceae</taxon>
        <taxon>Stutzerimonas</taxon>
    </lineage>
</organism>
<comment type="caution">
    <text evidence="1">The sequence shown here is derived from an EMBL/GenBank/DDBJ whole genome shotgun (WGS) entry which is preliminary data.</text>
</comment>
<proteinExistence type="predicted"/>
<dbReference type="RefSeq" id="WP_011915148.1">
    <property type="nucleotide sequence ID" value="NZ_CP098731.1"/>
</dbReference>
<dbReference type="AlphaFoldDB" id="A0AA40RU05"/>
<reference evidence="1" key="1">
    <citation type="submission" date="2020-02" db="EMBL/GenBank/DDBJ databases">
        <title>Synteny-based analysis reveals conserved mechanism for high triclosan tolerance in Pseudomonas, as well as instances of horizontal transfer.</title>
        <authorList>
            <person name="Mcfarland A.G."/>
            <person name="Bertucci H.K."/>
            <person name="Litmann E."/>
            <person name="Shen J."/>
            <person name="Huttenhower C."/>
            <person name="Hartmann E.M."/>
        </authorList>
    </citation>
    <scope>NUCLEOTIDE SEQUENCE</scope>
    <source>
        <strain evidence="1">109A1</strain>
    </source>
</reference>
<gene>
    <name evidence="1" type="ORF">G7024_15695</name>
</gene>